<dbReference type="EMBL" id="JAGGMS010000001">
    <property type="protein sequence ID" value="MBP2179601.1"/>
    <property type="molecule type" value="Genomic_DNA"/>
</dbReference>
<organism evidence="2 3">
    <name type="scientific">Amycolatopsis magusensis</name>
    <dbReference type="NCBI Taxonomy" id="882444"/>
    <lineage>
        <taxon>Bacteria</taxon>
        <taxon>Bacillati</taxon>
        <taxon>Actinomycetota</taxon>
        <taxon>Actinomycetes</taxon>
        <taxon>Pseudonocardiales</taxon>
        <taxon>Pseudonocardiaceae</taxon>
        <taxon>Amycolatopsis</taxon>
    </lineage>
</organism>
<protein>
    <submittedName>
        <fullName evidence="2">DNA-binding PadR family transcriptional regulator</fullName>
    </submittedName>
</protein>
<dbReference type="InterPro" id="IPR005149">
    <property type="entry name" value="Tscrpt_reg_PadR_N"/>
</dbReference>
<gene>
    <name evidence="2" type="ORF">JOM49_001127</name>
</gene>
<evidence type="ECO:0000313" key="2">
    <source>
        <dbReference type="EMBL" id="MBP2179601.1"/>
    </source>
</evidence>
<evidence type="ECO:0000313" key="3">
    <source>
        <dbReference type="Proteomes" id="UP000741013"/>
    </source>
</evidence>
<dbReference type="Gene3D" id="1.10.10.10">
    <property type="entry name" value="Winged helix-like DNA-binding domain superfamily/Winged helix DNA-binding domain"/>
    <property type="match status" value="1"/>
</dbReference>
<dbReference type="GO" id="GO:0003677">
    <property type="term" value="F:DNA binding"/>
    <property type="evidence" value="ECO:0007669"/>
    <property type="project" value="UniProtKB-KW"/>
</dbReference>
<accession>A0ABS4PJL3</accession>
<dbReference type="Pfam" id="PF03551">
    <property type="entry name" value="PadR"/>
    <property type="match status" value="1"/>
</dbReference>
<comment type="caution">
    <text evidence="2">The sequence shown here is derived from an EMBL/GenBank/DDBJ whole genome shotgun (WGS) entry which is preliminary data.</text>
</comment>
<feature type="domain" description="Transcription regulator PadR N-terminal" evidence="1">
    <location>
        <begin position="7"/>
        <end position="81"/>
    </location>
</feature>
<keyword evidence="3" id="KW-1185">Reference proteome</keyword>
<dbReference type="PANTHER" id="PTHR43252:SF6">
    <property type="entry name" value="NEGATIVE TRANSCRIPTION REGULATOR PADR"/>
    <property type="match status" value="1"/>
</dbReference>
<dbReference type="RefSeq" id="WP_209663299.1">
    <property type="nucleotide sequence ID" value="NZ_JAGGMS010000001.1"/>
</dbReference>
<evidence type="ECO:0000259" key="1">
    <source>
        <dbReference type="Pfam" id="PF03551"/>
    </source>
</evidence>
<proteinExistence type="predicted"/>
<keyword evidence="2" id="KW-0238">DNA-binding</keyword>
<dbReference type="InterPro" id="IPR036388">
    <property type="entry name" value="WH-like_DNA-bd_sf"/>
</dbReference>
<name>A0ABS4PJL3_9PSEU</name>
<dbReference type="InterPro" id="IPR036390">
    <property type="entry name" value="WH_DNA-bd_sf"/>
</dbReference>
<dbReference type="Proteomes" id="UP000741013">
    <property type="component" value="Unassembled WGS sequence"/>
</dbReference>
<dbReference type="SUPFAM" id="SSF46785">
    <property type="entry name" value="Winged helix' DNA-binding domain"/>
    <property type="match status" value="1"/>
</dbReference>
<reference evidence="2 3" key="1">
    <citation type="submission" date="2021-03" db="EMBL/GenBank/DDBJ databases">
        <title>Sequencing the genomes of 1000 actinobacteria strains.</title>
        <authorList>
            <person name="Klenk H.-P."/>
        </authorList>
    </citation>
    <scope>NUCLEOTIDE SEQUENCE [LARGE SCALE GENOMIC DNA]</scope>
    <source>
        <strain evidence="2 3">DSM 45510</strain>
    </source>
</reference>
<sequence>MNVRLLVLALLAEQPRHGYEIRKWLVDSHAEKWAEVKPYSVHHALTQLAKEGLAALDRVEPTARRDRSVYAITDDGREELRRLTRKLWGQLPNAYPASVYLLLTFVDVLPPAEVRSLAESLAHALRAQLADWEAGQAAKAPLPPLWQAMFDNGRAHLRADLELVEAVLSAESLSPPPTR</sequence>
<dbReference type="PANTHER" id="PTHR43252">
    <property type="entry name" value="TRANSCRIPTIONAL REGULATOR YQJI"/>
    <property type="match status" value="1"/>
</dbReference>